<reference evidence="2" key="1">
    <citation type="submission" date="2021-12" db="EMBL/GenBank/DDBJ databases">
        <title>Curvularia clavata genome.</title>
        <authorList>
            <person name="Cao Y."/>
        </authorList>
    </citation>
    <scope>NUCLEOTIDE SEQUENCE</scope>
    <source>
        <strain evidence="2">Yc1106</strain>
    </source>
</reference>
<dbReference type="VEuPathDB" id="FungiDB:yc1106_07848"/>
<dbReference type="EMBL" id="CP089279">
    <property type="protein sequence ID" value="USP80574.1"/>
    <property type="molecule type" value="Genomic_DNA"/>
</dbReference>
<evidence type="ECO:0000313" key="2">
    <source>
        <dbReference type="EMBL" id="USP80574.1"/>
    </source>
</evidence>
<sequence>MGWFSSDEKSTLATHPVNVDVTTKSGSAAEQDRYGQHFSSDAIRRGVDRGLDKLQNAANAAGSGAEQDRYASHLSVGDRIHRAIKEAARYQGDGAEQDRYNAHFSPALHSTDSFKALQAAGSVAANGEKNASWFGLGYDGQQRAKLMAGSGMGAEQDRLGSHFSLSKDSVVNAAQRVKEGAQDVLSRR</sequence>
<dbReference type="OrthoDB" id="67965at2759"/>
<feature type="region of interest" description="Disordered" evidence="1">
    <location>
        <begin position="1"/>
        <end position="42"/>
    </location>
</feature>
<keyword evidence="3" id="KW-1185">Reference proteome</keyword>
<accession>A0A9Q9DW65</accession>
<dbReference type="Proteomes" id="UP001056012">
    <property type="component" value="Chromosome 6"/>
</dbReference>
<dbReference type="AlphaFoldDB" id="A0A9Q9DW65"/>
<gene>
    <name evidence="2" type="ORF">yc1106_07848</name>
</gene>
<protein>
    <submittedName>
        <fullName evidence="2">Uncharacterized protein</fullName>
    </submittedName>
</protein>
<proteinExistence type="predicted"/>
<name>A0A9Q9DW65_CURCL</name>
<evidence type="ECO:0000256" key="1">
    <source>
        <dbReference type="SAM" id="MobiDB-lite"/>
    </source>
</evidence>
<evidence type="ECO:0000313" key="3">
    <source>
        <dbReference type="Proteomes" id="UP001056012"/>
    </source>
</evidence>
<organism evidence="2 3">
    <name type="scientific">Curvularia clavata</name>
    <dbReference type="NCBI Taxonomy" id="95742"/>
    <lineage>
        <taxon>Eukaryota</taxon>
        <taxon>Fungi</taxon>
        <taxon>Dikarya</taxon>
        <taxon>Ascomycota</taxon>
        <taxon>Pezizomycotina</taxon>
        <taxon>Dothideomycetes</taxon>
        <taxon>Pleosporomycetidae</taxon>
        <taxon>Pleosporales</taxon>
        <taxon>Pleosporineae</taxon>
        <taxon>Pleosporaceae</taxon>
        <taxon>Curvularia</taxon>
    </lineage>
</organism>
<feature type="compositionally biased region" description="Basic and acidic residues" evidence="1">
    <location>
        <begin position="1"/>
        <end position="10"/>
    </location>
</feature>